<gene>
    <name evidence="1" type="ORF">Air01nite_22450</name>
</gene>
<dbReference type="EMBL" id="BONC01000012">
    <property type="protein sequence ID" value="GIF56150.1"/>
    <property type="molecule type" value="Genomic_DNA"/>
</dbReference>
<comment type="caution">
    <text evidence="1">The sequence shown here is derived from an EMBL/GenBank/DDBJ whole genome shotgun (WGS) entry which is preliminary data.</text>
</comment>
<dbReference type="Proteomes" id="UP000624325">
    <property type="component" value="Unassembled WGS sequence"/>
</dbReference>
<name>A0ABQ4C042_9ACTN</name>
<protein>
    <submittedName>
        <fullName evidence="1">Uncharacterized protein</fullName>
    </submittedName>
</protein>
<evidence type="ECO:0000313" key="2">
    <source>
        <dbReference type="Proteomes" id="UP000624325"/>
    </source>
</evidence>
<accession>A0ABQ4C042</accession>
<organism evidence="1 2">
    <name type="scientific">Asanoa iriomotensis</name>
    <dbReference type="NCBI Taxonomy" id="234613"/>
    <lineage>
        <taxon>Bacteria</taxon>
        <taxon>Bacillati</taxon>
        <taxon>Actinomycetota</taxon>
        <taxon>Actinomycetes</taxon>
        <taxon>Micromonosporales</taxon>
        <taxon>Micromonosporaceae</taxon>
        <taxon>Asanoa</taxon>
    </lineage>
</organism>
<proteinExistence type="predicted"/>
<dbReference type="RefSeq" id="WP_203701951.1">
    <property type="nucleotide sequence ID" value="NZ_BAAALU010000012.1"/>
</dbReference>
<reference evidence="1 2" key="1">
    <citation type="submission" date="2021-01" db="EMBL/GenBank/DDBJ databases">
        <title>Whole genome shotgun sequence of Asanoa iriomotensis NBRC 100142.</title>
        <authorList>
            <person name="Komaki H."/>
            <person name="Tamura T."/>
        </authorList>
    </citation>
    <scope>NUCLEOTIDE SEQUENCE [LARGE SCALE GENOMIC DNA]</scope>
    <source>
        <strain evidence="1 2">NBRC 100142</strain>
    </source>
</reference>
<keyword evidence="2" id="KW-1185">Reference proteome</keyword>
<sequence length="61" mass="6254">MNLLPGPGSVSPCFHPGDDAGEAYTAGVNLCHHAADDLAVDLHLTLTAADERDLAGLAERA</sequence>
<evidence type="ECO:0000313" key="1">
    <source>
        <dbReference type="EMBL" id="GIF56150.1"/>
    </source>
</evidence>